<accession>A0ACB8QKS5</accession>
<protein>
    <submittedName>
        <fullName evidence="1">Protein phosphatase 5</fullName>
    </submittedName>
</protein>
<organism evidence="1 2">
    <name type="scientific">Vararia minispora EC-137</name>
    <dbReference type="NCBI Taxonomy" id="1314806"/>
    <lineage>
        <taxon>Eukaryota</taxon>
        <taxon>Fungi</taxon>
        <taxon>Dikarya</taxon>
        <taxon>Basidiomycota</taxon>
        <taxon>Agaricomycotina</taxon>
        <taxon>Agaricomycetes</taxon>
        <taxon>Russulales</taxon>
        <taxon>Lachnocladiaceae</taxon>
        <taxon>Vararia</taxon>
    </lineage>
</organism>
<reference evidence="1" key="1">
    <citation type="submission" date="2021-02" db="EMBL/GenBank/DDBJ databases">
        <authorList>
            <consortium name="DOE Joint Genome Institute"/>
            <person name="Ahrendt S."/>
            <person name="Looney B.P."/>
            <person name="Miyauchi S."/>
            <person name="Morin E."/>
            <person name="Drula E."/>
            <person name="Courty P.E."/>
            <person name="Chicoki N."/>
            <person name="Fauchery L."/>
            <person name="Kohler A."/>
            <person name="Kuo A."/>
            <person name="Labutti K."/>
            <person name="Pangilinan J."/>
            <person name="Lipzen A."/>
            <person name="Riley R."/>
            <person name="Andreopoulos W."/>
            <person name="He G."/>
            <person name="Johnson J."/>
            <person name="Barry K.W."/>
            <person name="Grigoriev I.V."/>
            <person name="Nagy L."/>
            <person name="Hibbett D."/>
            <person name="Henrissat B."/>
            <person name="Matheny P.B."/>
            <person name="Labbe J."/>
            <person name="Martin F."/>
        </authorList>
    </citation>
    <scope>NUCLEOTIDE SEQUENCE</scope>
    <source>
        <strain evidence="1">EC-137</strain>
    </source>
</reference>
<name>A0ACB8QKS5_9AGAM</name>
<keyword evidence="2" id="KW-1185">Reference proteome</keyword>
<evidence type="ECO:0000313" key="2">
    <source>
        <dbReference type="Proteomes" id="UP000814128"/>
    </source>
</evidence>
<comment type="caution">
    <text evidence="1">The sequence shown here is derived from an EMBL/GenBank/DDBJ whole genome shotgun (WGS) entry which is preliminary data.</text>
</comment>
<gene>
    <name evidence="1" type="ORF">K488DRAFT_50309</name>
</gene>
<proteinExistence type="predicted"/>
<reference evidence="1" key="2">
    <citation type="journal article" date="2022" name="New Phytol.">
        <title>Evolutionary transition to the ectomycorrhizal habit in the genomes of a hyperdiverse lineage of mushroom-forming fungi.</title>
        <authorList>
            <person name="Looney B."/>
            <person name="Miyauchi S."/>
            <person name="Morin E."/>
            <person name="Drula E."/>
            <person name="Courty P.E."/>
            <person name="Kohler A."/>
            <person name="Kuo A."/>
            <person name="LaButti K."/>
            <person name="Pangilinan J."/>
            <person name="Lipzen A."/>
            <person name="Riley R."/>
            <person name="Andreopoulos W."/>
            <person name="He G."/>
            <person name="Johnson J."/>
            <person name="Nolan M."/>
            <person name="Tritt A."/>
            <person name="Barry K.W."/>
            <person name="Grigoriev I.V."/>
            <person name="Nagy L.G."/>
            <person name="Hibbett D."/>
            <person name="Henrissat B."/>
            <person name="Matheny P.B."/>
            <person name="Labbe J."/>
            <person name="Martin F.M."/>
        </authorList>
    </citation>
    <scope>NUCLEOTIDE SEQUENCE</scope>
    <source>
        <strain evidence="1">EC-137</strain>
    </source>
</reference>
<dbReference type="Proteomes" id="UP000814128">
    <property type="component" value="Unassembled WGS sequence"/>
</dbReference>
<evidence type="ECO:0000313" key="1">
    <source>
        <dbReference type="EMBL" id="KAI0032230.1"/>
    </source>
</evidence>
<sequence>AIELSPKYAKAYYRRAMCNIQTLRYPAAIADLKKVMQLEPSNQQVKTQLESAQKLLRRSEFEKAIEMEEEQSAVDRCREIITGGGCVLDKDYTGPRLDEIDGKYQISLEFIQAMISWFKDGKTLPKRYVWEIVLGAYEQFAKEPSLVEVPVPEGATLDVIGDVHGQFYDVLHLFSLTQPPSENHILLMNGDLVDRGSWSIEVILLAFAYKWLYPTKMYINRGNHEAKDMNRQYGFEGEAKAKHGEQSYKLFAHAFTAMPLATLVSPTQPPTNKASAILSPEGRKRYFVTHGGLFSKDGVTLDEIKKIDRIGKQPGTEGLICATHLLWTDPQEVPGRGPSKRGVGISFGPDVTRRWCELNGVTGILRSHEVRQGEYGYAIEHGGLCTTVFSAPNYVDQVGNKGAFIRIDSRGTQEYFQFEAQPHPPMKPMAYAGGGLASLMM</sequence>
<feature type="non-terminal residue" evidence="1">
    <location>
        <position position="1"/>
    </location>
</feature>
<dbReference type="EMBL" id="MU273552">
    <property type="protein sequence ID" value="KAI0032230.1"/>
    <property type="molecule type" value="Genomic_DNA"/>
</dbReference>